<proteinExistence type="predicted"/>
<comment type="caution">
    <text evidence="1">The sequence shown here is derived from an EMBL/GenBank/DDBJ whole genome shotgun (WGS) entry which is preliminary data.</text>
</comment>
<protein>
    <submittedName>
        <fullName evidence="1">Uncharacterized protein</fullName>
    </submittedName>
</protein>
<gene>
    <name evidence="1" type="ORF">M4Z11_05485</name>
</gene>
<dbReference type="RefSeq" id="WP_249677333.1">
    <property type="nucleotide sequence ID" value="NZ_JAMCOF010000009.1"/>
</dbReference>
<accession>A0ABT0PB30</accession>
<evidence type="ECO:0000313" key="1">
    <source>
        <dbReference type="EMBL" id="MCL6230048.1"/>
    </source>
</evidence>
<keyword evidence="2" id="KW-1185">Reference proteome</keyword>
<organism evidence="1 2">
    <name type="scientific">Bartonella bilalgolemii</name>
    <dbReference type="NCBI Taxonomy" id="2942911"/>
    <lineage>
        <taxon>Bacteria</taxon>
        <taxon>Pseudomonadati</taxon>
        <taxon>Pseudomonadota</taxon>
        <taxon>Alphaproteobacteria</taxon>
        <taxon>Hyphomicrobiales</taxon>
        <taxon>Bartonellaceae</taxon>
        <taxon>Bartonella</taxon>
    </lineage>
</organism>
<sequence>MLKASPDKGSQYHFHRAHIPRPFLPMMIAVPVSWYMGKKPLEDIFVF</sequence>
<evidence type="ECO:0000313" key="2">
    <source>
        <dbReference type="Proteomes" id="UP001523003"/>
    </source>
</evidence>
<dbReference type="EMBL" id="JAMCOF010000009">
    <property type="protein sequence ID" value="MCL6230048.1"/>
    <property type="molecule type" value="Genomic_DNA"/>
</dbReference>
<dbReference type="Proteomes" id="UP001523003">
    <property type="component" value="Unassembled WGS sequence"/>
</dbReference>
<name>A0ABT0PB30_9HYPH</name>
<reference evidence="1 2" key="1">
    <citation type="submission" date="2022-05" db="EMBL/GenBank/DDBJ databases">
        <title>Description of the Bartonella bilalgolemii sp. nov. Isolated from Apodemus uralensis (Pallas 1811).</title>
        <authorList>
            <person name="Zgheib R."/>
            <person name="Celebi B."/>
        </authorList>
    </citation>
    <scope>NUCLEOTIDE SEQUENCE [LARGE SCALE GENOMIC DNA]</scope>
    <source>
        <strain evidence="1 2">G70</strain>
    </source>
</reference>